<sequence length="68" mass="8341">MKKKKSKRYEYIFVISFISFFVLIIGTLIIELYIGFKFVKYFWFAILINGWITNELHKKYKQYSEVSK</sequence>
<feature type="transmembrane region" description="Helical" evidence="1">
    <location>
        <begin position="12"/>
        <end position="35"/>
    </location>
</feature>
<accession>A0ABC9SRQ6</accession>
<protein>
    <recommendedName>
        <fullName evidence="4">Phage protein</fullName>
    </recommendedName>
</protein>
<organism evidence="2 3">
    <name type="scientific">Bacillus cereus TIAC219</name>
    <dbReference type="NCBI Taxonomy" id="718222"/>
    <lineage>
        <taxon>Bacteria</taxon>
        <taxon>Bacillati</taxon>
        <taxon>Bacillota</taxon>
        <taxon>Bacilli</taxon>
        <taxon>Bacillales</taxon>
        <taxon>Bacillaceae</taxon>
        <taxon>Bacillus</taxon>
        <taxon>Bacillus cereus group</taxon>
    </lineage>
</organism>
<evidence type="ECO:0008006" key="4">
    <source>
        <dbReference type="Google" id="ProtNLM"/>
    </source>
</evidence>
<comment type="caution">
    <text evidence="2">The sequence shown here is derived from an EMBL/GenBank/DDBJ whole genome shotgun (WGS) entry which is preliminary data.</text>
</comment>
<dbReference type="AlphaFoldDB" id="A0ABC9SRQ6"/>
<gene>
    <name evidence="2" type="ORF">IAY_06182</name>
</gene>
<name>A0ABC9SRQ6_BACCE</name>
<evidence type="ECO:0000256" key="1">
    <source>
        <dbReference type="SAM" id="Phobius"/>
    </source>
</evidence>
<keyword evidence="1" id="KW-0472">Membrane</keyword>
<keyword evidence="1" id="KW-1133">Transmembrane helix</keyword>
<dbReference type="EMBL" id="AHCJ01000074">
    <property type="protein sequence ID" value="EOQ58521.1"/>
    <property type="molecule type" value="Genomic_DNA"/>
</dbReference>
<evidence type="ECO:0000313" key="2">
    <source>
        <dbReference type="EMBL" id="EOQ58521.1"/>
    </source>
</evidence>
<dbReference type="Proteomes" id="UP000014060">
    <property type="component" value="Unassembled WGS sequence"/>
</dbReference>
<reference evidence="2 3" key="1">
    <citation type="submission" date="2013-01" db="EMBL/GenBank/DDBJ databases">
        <title>The Genome Sequence of Bacillus cereus TIAC219.</title>
        <authorList>
            <consortium name="The Broad Institute Genome Sequencing Platform"/>
            <consortium name="The Broad Institute Genome Sequencing Center for Infectious Disease"/>
            <person name="Feldgarden M."/>
            <person name="Van der Auwera G.A."/>
            <person name="Mahillon J."/>
            <person name="Duprez V."/>
            <person name="Timmery S."/>
            <person name="Mattelet C."/>
            <person name="Dierick K."/>
            <person name="Sun M."/>
            <person name="Yu Z."/>
            <person name="Zhu L."/>
            <person name="Hu X."/>
            <person name="Shank E.B."/>
            <person name="Swiecicka I."/>
            <person name="Hansen B.M."/>
            <person name="Andrup L."/>
            <person name="Walker B."/>
            <person name="Young S.K."/>
            <person name="Zeng Q."/>
            <person name="Gargeya S."/>
            <person name="Fitzgerald M."/>
            <person name="Haas B."/>
            <person name="Abouelleil A."/>
            <person name="Alvarado L."/>
            <person name="Arachchi H.M."/>
            <person name="Berlin A.M."/>
            <person name="Chapman S.B."/>
            <person name="Dewar J."/>
            <person name="Goldberg J."/>
            <person name="Griggs A."/>
            <person name="Gujja S."/>
            <person name="Hansen M."/>
            <person name="Howarth C."/>
            <person name="Imamovic A."/>
            <person name="Larimer J."/>
            <person name="McCowan C."/>
            <person name="Murphy C."/>
            <person name="Neiman D."/>
            <person name="Pearson M."/>
            <person name="Priest M."/>
            <person name="Roberts A."/>
            <person name="Saif S."/>
            <person name="Shea T."/>
            <person name="Sisk P."/>
            <person name="Sykes S."/>
            <person name="Wortman J."/>
            <person name="Nusbaum C."/>
            <person name="Birren B."/>
        </authorList>
    </citation>
    <scope>NUCLEOTIDE SEQUENCE [LARGE SCALE GENOMIC DNA]</scope>
    <source>
        <strain evidence="2 3">TIAC219</strain>
    </source>
</reference>
<dbReference type="RefSeq" id="WP_000727579.1">
    <property type="nucleotide sequence ID" value="NZ_KB976010.1"/>
</dbReference>
<proteinExistence type="predicted"/>
<evidence type="ECO:0000313" key="3">
    <source>
        <dbReference type="Proteomes" id="UP000014060"/>
    </source>
</evidence>
<keyword evidence="1" id="KW-0812">Transmembrane</keyword>